<keyword evidence="2" id="KW-1185">Reference proteome</keyword>
<comment type="caution">
    <text evidence="1">The sequence shown here is derived from an EMBL/GenBank/DDBJ whole genome shotgun (WGS) entry which is preliminary data.</text>
</comment>
<name>A0A6D2I2B9_9BRAS</name>
<sequence length="105" mass="11930">MVSGNPRAPPPPSCAFEEFLLGLTAESITVRLLQIISMNNHCSRFSYIISDVHSLTTTISLKMEIPETAWKDDPHSTLLAMHQQTSSSKYQSFQRFTITKRRFDP</sequence>
<gene>
    <name evidence="1" type="ORF">MERR_LOCUS8272</name>
</gene>
<evidence type="ECO:0000313" key="1">
    <source>
        <dbReference type="EMBL" id="CAA7021037.1"/>
    </source>
</evidence>
<proteinExistence type="predicted"/>
<organism evidence="1 2">
    <name type="scientific">Microthlaspi erraticum</name>
    <dbReference type="NCBI Taxonomy" id="1685480"/>
    <lineage>
        <taxon>Eukaryota</taxon>
        <taxon>Viridiplantae</taxon>
        <taxon>Streptophyta</taxon>
        <taxon>Embryophyta</taxon>
        <taxon>Tracheophyta</taxon>
        <taxon>Spermatophyta</taxon>
        <taxon>Magnoliopsida</taxon>
        <taxon>eudicotyledons</taxon>
        <taxon>Gunneridae</taxon>
        <taxon>Pentapetalae</taxon>
        <taxon>rosids</taxon>
        <taxon>malvids</taxon>
        <taxon>Brassicales</taxon>
        <taxon>Brassicaceae</taxon>
        <taxon>Coluteocarpeae</taxon>
        <taxon>Microthlaspi</taxon>
    </lineage>
</organism>
<protein>
    <submittedName>
        <fullName evidence="1">Uncharacterized protein</fullName>
    </submittedName>
</protein>
<dbReference type="EMBL" id="CACVBM020000577">
    <property type="protein sequence ID" value="CAA7021037.1"/>
    <property type="molecule type" value="Genomic_DNA"/>
</dbReference>
<accession>A0A6D2I2B9</accession>
<dbReference type="AlphaFoldDB" id="A0A6D2I2B9"/>
<reference evidence="1" key="1">
    <citation type="submission" date="2020-01" db="EMBL/GenBank/DDBJ databases">
        <authorList>
            <person name="Mishra B."/>
        </authorList>
    </citation>
    <scope>NUCLEOTIDE SEQUENCE [LARGE SCALE GENOMIC DNA]</scope>
</reference>
<dbReference type="OrthoDB" id="10256309at2759"/>
<dbReference type="Proteomes" id="UP000467841">
    <property type="component" value="Unassembled WGS sequence"/>
</dbReference>
<evidence type="ECO:0000313" key="2">
    <source>
        <dbReference type="Proteomes" id="UP000467841"/>
    </source>
</evidence>